<dbReference type="InterPro" id="IPR026365">
    <property type="entry name" value="BcepMu_gp16"/>
</dbReference>
<feature type="region of interest" description="Disordered" evidence="1">
    <location>
        <begin position="1"/>
        <end position="20"/>
    </location>
</feature>
<feature type="compositionally biased region" description="Polar residues" evidence="1">
    <location>
        <begin position="72"/>
        <end position="85"/>
    </location>
</feature>
<comment type="caution">
    <text evidence="2">The sequence shown here is derived from an EMBL/GenBank/DDBJ whole genome shotgun (WGS) entry which is preliminary data.</text>
</comment>
<evidence type="ECO:0000313" key="2">
    <source>
        <dbReference type="EMBL" id="MDZ5764611.1"/>
    </source>
</evidence>
<feature type="compositionally biased region" description="Polar residues" evidence="1">
    <location>
        <begin position="1"/>
        <end position="11"/>
    </location>
</feature>
<dbReference type="RefSeq" id="WP_076738385.1">
    <property type="nucleotide sequence ID" value="NZ_CP008838.1"/>
</dbReference>
<protein>
    <submittedName>
        <fullName evidence="2">DNA-binding protein</fullName>
    </submittedName>
</protein>
<dbReference type="GO" id="GO:0003677">
    <property type="term" value="F:DNA binding"/>
    <property type="evidence" value="ECO:0007669"/>
    <property type="project" value="UniProtKB-KW"/>
</dbReference>
<reference evidence="2" key="1">
    <citation type="submission" date="2023-12" db="EMBL/GenBank/DDBJ databases">
        <title>'Antibacterial potential of Stenotrophomonas maltophilia cystic fibrosis isolates' (manuscript under preparation).</title>
        <authorList>
            <person name="Crisan C.V."/>
            <person name="Pettis M."/>
            <person name="Goldberg J.B."/>
        </authorList>
    </citation>
    <scope>NUCLEOTIDE SEQUENCE</scope>
    <source>
        <strain evidence="2">CCV129</strain>
    </source>
</reference>
<sequence>MTATRRTTQPKLRTPEEARQHLRDMGITVVAFARQNNLDRHAVNDALRGVGKGNFGKSHEAAIALGIKRDPNSCTVPANSRQSPATRDKSGKASKKTTAAKKAPKARSKA</sequence>
<feature type="region of interest" description="Disordered" evidence="1">
    <location>
        <begin position="68"/>
        <end position="110"/>
    </location>
</feature>
<dbReference type="EMBL" id="JAXRVB010000007">
    <property type="protein sequence ID" value="MDZ5764611.1"/>
    <property type="molecule type" value="Genomic_DNA"/>
</dbReference>
<evidence type="ECO:0000313" key="3">
    <source>
        <dbReference type="Proteomes" id="UP001288387"/>
    </source>
</evidence>
<keyword evidence="2" id="KW-0238">DNA-binding</keyword>
<dbReference type="NCBIfam" id="TIGR04111">
    <property type="entry name" value="BcepMu_gp16"/>
    <property type="match status" value="1"/>
</dbReference>
<dbReference type="AlphaFoldDB" id="A0AAJ2WJE1"/>
<dbReference type="GeneID" id="93831347"/>
<feature type="compositionally biased region" description="Basic residues" evidence="1">
    <location>
        <begin position="92"/>
        <end position="110"/>
    </location>
</feature>
<organism evidence="2 3">
    <name type="scientific">Stenotrophomonas maltophilia</name>
    <name type="common">Pseudomonas maltophilia</name>
    <name type="synonym">Xanthomonas maltophilia</name>
    <dbReference type="NCBI Taxonomy" id="40324"/>
    <lineage>
        <taxon>Bacteria</taxon>
        <taxon>Pseudomonadati</taxon>
        <taxon>Pseudomonadota</taxon>
        <taxon>Gammaproteobacteria</taxon>
        <taxon>Lysobacterales</taxon>
        <taxon>Lysobacteraceae</taxon>
        <taxon>Stenotrophomonas</taxon>
        <taxon>Stenotrophomonas maltophilia group</taxon>
    </lineage>
</organism>
<dbReference type="Proteomes" id="UP001288387">
    <property type="component" value="Unassembled WGS sequence"/>
</dbReference>
<accession>A0AAJ2WJE1</accession>
<name>A0AAJ2WJE1_STEMA</name>
<proteinExistence type="predicted"/>
<evidence type="ECO:0000256" key="1">
    <source>
        <dbReference type="SAM" id="MobiDB-lite"/>
    </source>
</evidence>
<gene>
    <name evidence="2" type="ORF">U4I38_09000</name>
</gene>